<feature type="binding site" evidence="3">
    <location>
        <position position="57"/>
    </location>
    <ligand>
        <name>L-histidine</name>
        <dbReference type="ChEBI" id="CHEBI:57595"/>
    </ligand>
</feature>
<dbReference type="GO" id="GO:0032259">
    <property type="term" value="P:methylation"/>
    <property type="evidence" value="ECO:0007669"/>
    <property type="project" value="UniProtKB-KW"/>
</dbReference>
<comment type="similarity">
    <text evidence="3">Belongs to the methyltransferase superfamily. EgtD family.</text>
</comment>
<comment type="caution">
    <text evidence="5">The sequence shown here is derived from an EMBL/GenBank/DDBJ whole genome shotgun (WGS) entry which is preliminary data.</text>
</comment>
<feature type="binding site" evidence="3">
    <location>
        <position position="93"/>
    </location>
    <ligand>
        <name>S-adenosyl-L-methionine</name>
        <dbReference type="ChEBI" id="CHEBI:59789"/>
    </ligand>
</feature>
<dbReference type="InterPro" id="IPR032888">
    <property type="entry name" value="EgtD_Actinobacteria"/>
</dbReference>
<dbReference type="Gene3D" id="3.40.50.150">
    <property type="entry name" value="Vaccinia Virus protein VP39"/>
    <property type="match status" value="2"/>
</dbReference>
<dbReference type="InterPro" id="IPR017804">
    <property type="entry name" value="MeTrfase_EgtD-like"/>
</dbReference>
<keyword evidence="6" id="KW-1185">Reference proteome</keyword>
<keyword evidence="2 3" id="KW-0808">Transferase</keyword>
<dbReference type="Pfam" id="PF10017">
    <property type="entry name" value="Methyltransf_33"/>
    <property type="match status" value="1"/>
</dbReference>
<dbReference type="RefSeq" id="WP_168512665.1">
    <property type="nucleotide sequence ID" value="NZ_JAAXLS010000003.1"/>
</dbReference>
<comment type="pathway">
    <text evidence="3">Amino-acid biosynthesis; ergothioneine biosynthesis.</text>
</comment>
<dbReference type="Proteomes" id="UP000715441">
    <property type="component" value="Unassembled WGS sequence"/>
</dbReference>
<dbReference type="PIRSF" id="PIRSF018005">
    <property type="entry name" value="UCP018005"/>
    <property type="match status" value="1"/>
</dbReference>
<feature type="binding site" evidence="3">
    <location>
        <begin position="142"/>
        <end position="143"/>
    </location>
    <ligand>
        <name>S-adenosyl-L-methionine</name>
        <dbReference type="ChEBI" id="CHEBI:59789"/>
    </ligand>
</feature>
<feature type="binding site" evidence="3">
    <location>
        <begin position="283"/>
        <end position="285"/>
    </location>
    <ligand>
        <name>L-histidine</name>
        <dbReference type="ChEBI" id="CHEBI:57595"/>
    </ligand>
</feature>
<dbReference type="SUPFAM" id="SSF53335">
    <property type="entry name" value="S-adenosyl-L-methionine-dependent methyltransferases"/>
    <property type="match status" value="1"/>
</dbReference>
<comment type="function">
    <text evidence="3">Catalyzes the SAM-dependent triple methylation of the alpha-amino group of histidine to form hercynine, a step in the biosynthesis pathway of ergothioneine.</text>
</comment>
<dbReference type="PANTHER" id="PTHR43397">
    <property type="entry name" value="ERGOTHIONEINE BIOSYNTHESIS PROTEIN 1"/>
    <property type="match status" value="1"/>
</dbReference>
<feature type="binding site" evidence="3">
    <location>
        <position position="207"/>
    </location>
    <ligand>
        <name>L-histidine</name>
        <dbReference type="ChEBI" id="CHEBI:57595"/>
    </ligand>
</feature>
<reference evidence="5 6" key="1">
    <citation type="submission" date="2020-04" db="EMBL/GenBank/DDBJ databases">
        <title>Novel species.</title>
        <authorList>
            <person name="Teo W.F.A."/>
            <person name="Lipun K."/>
            <person name="Srisuk N."/>
            <person name="Duangmal K."/>
        </authorList>
    </citation>
    <scope>NUCLEOTIDE SEQUENCE [LARGE SCALE GENOMIC DNA]</scope>
    <source>
        <strain evidence="5 6">K13G38</strain>
    </source>
</reference>
<comment type="subunit">
    <text evidence="3">Monomer.</text>
</comment>
<gene>
    <name evidence="3 5" type="primary">egtD</name>
    <name evidence="5" type="ORF">HFP15_06870</name>
</gene>
<keyword evidence="3" id="KW-0949">S-adenosyl-L-methionine</keyword>
<dbReference type="NCBIfam" id="TIGR03438">
    <property type="entry name" value="egtD_ergothio"/>
    <property type="match status" value="1"/>
</dbReference>
<name>A0ABX1J2L9_9PSEU</name>
<feature type="binding site" evidence="3">
    <location>
        <position position="167"/>
    </location>
    <ligand>
        <name>L-histidine</name>
        <dbReference type="ChEBI" id="CHEBI:57595"/>
    </ligand>
</feature>
<dbReference type="InterPro" id="IPR019257">
    <property type="entry name" value="MeTrfase_dom"/>
</dbReference>
<sequence>MSELELDVHRDPDGIAEALRVDVRSGLSATQKWLPAKWFYDARGSELFEDITRLPEYYPTRAEREVLERQAGEIARVTGARTLVELGSGSSEKTRLLLDGMREHGTLRTFVPLDVSESALAEAVEAIRGDYPGLDVRGVVGDFTEHLGLLPGDAPRLVAFLGGTIGNFLPADRGKFLRSVRDVLTEGEWLLLGTDLVKNPDVLVRAYDDAAGVTAQFNLNVLRVVNRTLGADFDLDDFAHESYWDARNEWIEMRLRARRDLTVRIPGAGMEVSFAEGEYIRTEISAKFRPNGIAAELTENGFAVERWWTDEQNRFGVSLARTVS</sequence>
<proteinExistence type="inferred from homology"/>
<evidence type="ECO:0000313" key="6">
    <source>
        <dbReference type="Proteomes" id="UP000715441"/>
    </source>
</evidence>
<dbReference type="EC" id="2.1.1.44" evidence="3"/>
<dbReference type="HAMAP" id="MF_02037">
    <property type="entry name" value="EgtD"/>
    <property type="match status" value="1"/>
</dbReference>
<accession>A0ABX1J2L9</accession>
<evidence type="ECO:0000256" key="1">
    <source>
        <dbReference type="ARBA" id="ARBA00022603"/>
    </source>
</evidence>
<evidence type="ECO:0000313" key="5">
    <source>
        <dbReference type="EMBL" id="NKQ52600.1"/>
    </source>
</evidence>
<protein>
    <recommendedName>
        <fullName evidence="3">Histidine N-alpha-methyltransferase</fullName>
        <ecNumber evidence="3">2.1.1.44</ecNumber>
    </recommendedName>
    <alternativeName>
        <fullName evidence="3">Histidine trimethyltransferase</fullName>
    </alternativeName>
</protein>
<evidence type="ECO:0000256" key="3">
    <source>
        <dbReference type="HAMAP-Rule" id="MF_02037"/>
    </source>
</evidence>
<evidence type="ECO:0000256" key="2">
    <source>
        <dbReference type="ARBA" id="ARBA00022679"/>
    </source>
</evidence>
<dbReference type="InterPro" id="IPR029063">
    <property type="entry name" value="SAM-dependent_MTases_sf"/>
</dbReference>
<dbReference type="InterPro" id="IPR051128">
    <property type="entry name" value="EgtD_Methyltrsf_superfamily"/>
</dbReference>
<dbReference type="GO" id="GO:0052706">
    <property type="term" value="F:L-histidine N(alpha)-methyltransferase activity"/>
    <property type="evidence" value="ECO:0007669"/>
    <property type="project" value="UniProtKB-EC"/>
</dbReference>
<feature type="binding site" evidence="3">
    <location>
        <position position="114"/>
    </location>
    <ligand>
        <name>S-adenosyl-L-methionine</name>
        <dbReference type="ChEBI" id="CHEBI:59789"/>
    </ligand>
</feature>
<evidence type="ECO:0000259" key="4">
    <source>
        <dbReference type="Pfam" id="PF10017"/>
    </source>
</evidence>
<feature type="binding site" evidence="3">
    <location>
        <position position="87"/>
    </location>
    <ligand>
        <name>S-adenosyl-L-methionine</name>
        <dbReference type="ChEBI" id="CHEBI:59789"/>
    </ligand>
</feature>
<dbReference type="EMBL" id="JAAXLS010000003">
    <property type="protein sequence ID" value="NKQ52600.1"/>
    <property type="molecule type" value="Genomic_DNA"/>
</dbReference>
<keyword evidence="1 3" id="KW-0489">Methyltransferase</keyword>
<organism evidence="5 6">
    <name type="scientific">Amycolatopsis acididurans</name>
    <dbReference type="NCBI Taxonomy" id="2724524"/>
    <lineage>
        <taxon>Bacteria</taxon>
        <taxon>Bacillati</taxon>
        <taxon>Actinomycetota</taxon>
        <taxon>Actinomycetes</taxon>
        <taxon>Pseudonocardiales</taxon>
        <taxon>Pseudonocardiaceae</taxon>
        <taxon>Amycolatopsis</taxon>
    </lineage>
</organism>
<dbReference type="PANTHER" id="PTHR43397:SF1">
    <property type="entry name" value="ERGOTHIONEINE BIOSYNTHESIS PROTEIN 1"/>
    <property type="match status" value="1"/>
</dbReference>
<dbReference type="InterPro" id="IPR035094">
    <property type="entry name" value="EgtD"/>
</dbReference>
<feature type="domain" description="Histidine-specific methyltransferase SAM-dependent" evidence="4">
    <location>
        <begin position="20"/>
        <end position="321"/>
    </location>
</feature>
<comment type="catalytic activity">
    <reaction evidence="3">
        <text>L-histidine + 3 S-adenosyl-L-methionine = hercynine + 3 S-adenosyl-L-homocysteine + 3 H(+)</text>
        <dbReference type="Rhea" id="RHEA:38471"/>
        <dbReference type="ChEBI" id="CHEBI:15378"/>
        <dbReference type="ChEBI" id="CHEBI:15781"/>
        <dbReference type="ChEBI" id="CHEBI:57595"/>
        <dbReference type="ChEBI" id="CHEBI:57856"/>
        <dbReference type="ChEBI" id="CHEBI:59789"/>
        <dbReference type="EC" id="2.1.1.44"/>
    </reaction>
</comment>